<organism evidence="19 20">
    <name type="scientific">Nelumbo nucifera</name>
    <name type="common">Sacred lotus</name>
    <dbReference type="NCBI Taxonomy" id="4432"/>
    <lineage>
        <taxon>Eukaryota</taxon>
        <taxon>Viridiplantae</taxon>
        <taxon>Streptophyta</taxon>
        <taxon>Embryophyta</taxon>
        <taxon>Tracheophyta</taxon>
        <taxon>Spermatophyta</taxon>
        <taxon>Magnoliopsida</taxon>
        <taxon>Proteales</taxon>
        <taxon>Nelumbonaceae</taxon>
        <taxon>Nelumbo</taxon>
    </lineage>
</organism>
<evidence type="ECO:0000313" key="19">
    <source>
        <dbReference type="Proteomes" id="UP000189703"/>
    </source>
</evidence>
<dbReference type="InterPro" id="IPR000719">
    <property type="entry name" value="Prot_kinase_dom"/>
</dbReference>
<keyword evidence="11" id="KW-0418">Kinase</keyword>
<comment type="subcellular location">
    <subcellularLocation>
        <location evidence="1">Membrane</location>
        <topology evidence="1">Single-pass membrane protein</topology>
    </subcellularLocation>
</comment>
<evidence type="ECO:0000313" key="20">
    <source>
        <dbReference type="RefSeq" id="XP_010252243.1"/>
    </source>
</evidence>
<dbReference type="InterPro" id="IPR001245">
    <property type="entry name" value="Ser-Thr/Tyr_kinase_cat_dom"/>
</dbReference>
<dbReference type="PANTHER" id="PTHR45974">
    <property type="entry name" value="RECEPTOR-LIKE PROTEIN 55"/>
    <property type="match status" value="1"/>
</dbReference>
<dbReference type="InterPro" id="IPR032675">
    <property type="entry name" value="LRR_dom_sf"/>
</dbReference>
<dbReference type="Pfam" id="PF00560">
    <property type="entry name" value="LRR_1"/>
    <property type="match status" value="3"/>
</dbReference>
<dbReference type="OMA" id="QKTEYNM"/>
<dbReference type="FunFam" id="3.30.200.20:FF:000039">
    <property type="entry name" value="receptor-like protein kinase FERONIA"/>
    <property type="match status" value="1"/>
</dbReference>
<evidence type="ECO:0000256" key="5">
    <source>
        <dbReference type="ARBA" id="ARBA00022614"/>
    </source>
</evidence>
<dbReference type="PANTHER" id="PTHR45974:SF266">
    <property type="entry name" value="LEUCINE-RICH REPEAT RECEPTOR PROTEIN KINASE HPCA1"/>
    <property type="match status" value="1"/>
</dbReference>
<dbReference type="GO" id="GO:0016020">
    <property type="term" value="C:membrane"/>
    <property type="evidence" value="ECO:0007669"/>
    <property type="project" value="UniProtKB-SubCell"/>
</dbReference>
<accession>A0A1U7ZGX8</accession>
<evidence type="ECO:0000256" key="9">
    <source>
        <dbReference type="ARBA" id="ARBA00022737"/>
    </source>
</evidence>
<reference evidence="20" key="1">
    <citation type="submission" date="2025-08" db="UniProtKB">
        <authorList>
            <consortium name="RefSeq"/>
        </authorList>
    </citation>
    <scope>IDENTIFICATION</scope>
</reference>
<keyword evidence="4" id="KW-0723">Serine/threonine-protein kinase</keyword>
<dbReference type="SUPFAM" id="SSF56112">
    <property type="entry name" value="Protein kinase-like (PK-like)"/>
    <property type="match status" value="1"/>
</dbReference>
<evidence type="ECO:0000256" key="11">
    <source>
        <dbReference type="ARBA" id="ARBA00022777"/>
    </source>
</evidence>
<dbReference type="Pfam" id="PF08263">
    <property type="entry name" value="LRRNT_2"/>
    <property type="match status" value="1"/>
</dbReference>
<dbReference type="Gene3D" id="3.30.200.20">
    <property type="entry name" value="Phosphorylase Kinase, domain 1"/>
    <property type="match status" value="1"/>
</dbReference>
<evidence type="ECO:0000256" key="6">
    <source>
        <dbReference type="ARBA" id="ARBA00022679"/>
    </source>
</evidence>
<evidence type="ECO:0000256" key="10">
    <source>
        <dbReference type="ARBA" id="ARBA00022741"/>
    </source>
</evidence>
<dbReference type="CDD" id="cd14066">
    <property type="entry name" value="STKc_IRAK"/>
    <property type="match status" value="1"/>
</dbReference>
<dbReference type="RefSeq" id="XP_010252243.1">
    <property type="nucleotide sequence ID" value="XM_010253941.2"/>
</dbReference>
<dbReference type="SUPFAM" id="SSF52058">
    <property type="entry name" value="L domain-like"/>
    <property type="match status" value="1"/>
</dbReference>
<keyword evidence="15" id="KW-0325">Glycoprotein</keyword>
<keyword evidence="6" id="KW-0808">Transferase</keyword>
<keyword evidence="8" id="KW-0732">Signal</keyword>
<dbReference type="PROSITE" id="PS00107">
    <property type="entry name" value="PROTEIN_KINASE_ATP"/>
    <property type="match status" value="1"/>
</dbReference>
<evidence type="ECO:0000256" key="14">
    <source>
        <dbReference type="ARBA" id="ARBA00023136"/>
    </source>
</evidence>
<comment type="similarity">
    <text evidence="2">Belongs to the protein kinase superfamily. Ser/Thr protein kinase family.</text>
</comment>
<dbReference type="FunFam" id="3.80.10.10:FF:000363">
    <property type="entry name" value="Leucine-rich repeat family protein"/>
    <property type="match status" value="1"/>
</dbReference>
<keyword evidence="12" id="KW-0067">ATP-binding</keyword>
<keyword evidence="7" id="KW-0812">Transmembrane</keyword>
<dbReference type="PROSITE" id="PS00108">
    <property type="entry name" value="PROTEIN_KINASE_ST"/>
    <property type="match status" value="1"/>
</dbReference>
<dbReference type="InterPro" id="IPR013210">
    <property type="entry name" value="LRR_N_plant-typ"/>
</dbReference>
<dbReference type="eggNOG" id="ENOG502QQH6">
    <property type="taxonomic scope" value="Eukaryota"/>
</dbReference>
<dbReference type="InterPro" id="IPR017441">
    <property type="entry name" value="Protein_kinase_ATP_BS"/>
</dbReference>
<keyword evidence="14" id="KW-0472">Membrane</keyword>
<dbReference type="GO" id="GO:0004674">
    <property type="term" value="F:protein serine/threonine kinase activity"/>
    <property type="evidence" value="ECO:0007669"/>
    <property type="project" value="UniProtKB-KW"/>
</dbReference>
<keyword evidence="5" id="KW-0433">Leucine-rich repeat</keyword>
<dbReference type="PROSITE" id="PS50011">
    <property type="entry name" value="PROTEIN_KINASE_DOM"/>
    <property type="match status" value="1"/>
</dbReference>
<evidence type="ECO:0000256" key="1">
    <source>
        <dbReference type="ARBA" id="ARBA00004167"/>
    </source>
</evidence>
<keyword evidence="10" id="KW-0547">Nucleotide-binding</keyword>
<dbReference type="GO" id="GO:0005524">
    <property type="term" value="F:ATP binding"/>
    <property type="evidence" value="ECO:0007669"/>
    <property type="project" value="UniProtKB-UniRule"/>
</dbReference>
<evidence type="ECO:0000256" key="8">
    <source>
        <dbReference type="ARBA" id="ARBA00022729"/>
    </source>
</evidence>
<evidence type="ECO:0000256" key="15">
    <source>
        <dbReference type="ARBA" id="ARBA00023180"/>
    </source>
</evidence>
<keyword evidence="19" id="KW-1185">Reference proteome</keyword>
<dbReference type="AlphaFoldDB" id="A0A1U7ZGX8"/>
<dbReference type="PROSITE" id="PS51450">
    <property type="entry name" value="LRR"/>
    <property type="match status" value="1"/>
</dbReference>
<dbReference type="InterPro" id="IPR011009">
    <property type="entry name" value="Kinase-like_dom_sf"/>
</dbReference>
<dbReference type="Pfam" id="PF07714">
    <property type="entry name" value="PK_Tyr_Ser-Thr"/>
    <property type="match status" value="1"/>
</dbReference>
<dbReference type="InterPro" id="IPR001611">
    <property type="entry name" value="Leu-rich_rpt"/>
</dbReference>
<proteinExistence type="inferred from homology"/>
<comment type="catalytic activity">
    <reaction evidence="17">
        <text>L-seryl-[protein] + ATP = O-phospho-L-seryl-[protein] + ADP + H(+)</text>
        <dbReference type="Rhea" id="RHEA:17989"/>
        <dbReference type="Rhea" id="RHEA-COMP:9863"/>
        <dbReference type="Rhea" id="RHEA-COMP:11604"/>
        <dbReference type="ChEBI" id="CHEBI:15378"/>
        <dbReference type="ChEBI" id="CHEBI:29999"/>
        <dbReference type="ChEBI" id="CHEBI:30616"/>
        <dbReference type="ChEBI" id="CHEBI:83421"/>
        <dbReference type="ChEBI" id="CHEBI:456216"/>
        <dbReference type="EC" id="2.7.11.1"/>
    </reaction>
</comment>
<dbReference type="GeneID" id="104593882"/>
<dbReference type="Proteomes" id="UP000189703">
    <property type="component" value="Unplaced"/>
</dbReference>
<keyword evidence="13" id="KW-1133">Transmembrane helix</keyword>
<feature type="domain" description="Protein kinase" evidence="18">
    <location>
        <begin position="584"/>
        <end position="855"/>
    </location>
</feature>
<dbReference type="KEGG" id="nnu:104593882"/>
<evidence type="ECO:0000256" key="7">
    <source>
        <dbReference type="ARBA" id="ARBA00022692"/>
    </source>
</evidence>
<gene>
    <name evidence="20" type="primary">LOC104593882</name>
</gene>
<evidence type="ECO:0000256" key="12">
    <source>
        <dbReference type="ARBA" id="ARBA00022840"/>
    </source>
</evidence>
<sequence>MVQKIQAFLLILIQIPFAAALTTTQEAAALNSLKDIWKNKPPDWEKPDPCDDGWTGIYCDIETRSHVIYIKLGNTGLMGQLSNNIGSLSELQILDLSNNPGLNGLLPDAIGNLKNLSQLILTGCNFSGRIPDSIGSLQQLIQLSINFNNFSGEIPHSIGNLAHLILLDLADNKLSGTIPISDGDKTTGLDKLTACQHFHLANNNLSGTIPDQLFSSDMRLIHLILNGNQLTGAIPSSMGILKNLEVVDLSCNRFDPSEIAKLFTTVLRNLSKIKMENTNLDGQIAPYLLTLPDLENVYLKNNNINGTLDLSKIVPSKNLKLVDLRNNSISSLVEGAKLNYRLFLEGNPCCYELGSICKEYCNPPEEEYTPHSTNTATCENHCPSDQKISPNCNCSYPYISTIYLRAASNYDNVNLEDMENALRNSFQKDFHLPVDSITLSKPRISNGYLTLDLEVFPSGTDRFNRSGISDLVYVLNFQALGLIQSYFLIGSQYGTFSEMSSSSKVLVSLGVIIGVTVSGVVAVLALLLCAGYYVLHQRRRADRMSEQSKAFSFWDLNSCSNNIPKLNVARWFSFDELKKCTNNFSEVNAIGSGGYGKVYRGTLSTGQLVAIKRAQQRGGIQFKTEVEMLSRVHHKNLVSLVGYCFEKDEQMLVYEYIANGTLKESLSGRSGIKLDWTRRLRVAVGSARGVAYLHEHVNPPIIHRDIKSTNILLDNHLNAKVSDFGLSKLMDDDEKGHVSTQVKGTMGYLDPEYYMTQQLTEKSDVYSFGVIMLELITARKPIEHGKYIVREVKAIMDKTKDLYGLHELLDPVLGSISTSLKGFEEFVDLAMRCLQESTADRPLMSEVVKEIEGIMKFSGLNTTDDFASTSESYGETNGEHSGNPFSTETIEYSSWNIHHHKVESQ</sequence>
<evidence type="ECO:0000256" key="2">
    <source>
        <dbReference type="ARBA" id="ARBA00008684"/>
    </source>
</evidence>
<name>A0A1U7ZGX8_NELNU</name>
<evidence type="ECO:0000259" key="18">
    <source>
        <dbReference type="PROSITE" id="PS50011"/>
    </source>
</evidence>
<evidence type="ECO:0000256" key="17">
    <source>
        <dbReference type="ARBA" id="ARBA00048679"/>
    </source>
</evidence>
<evidence type="ECO:0000256" key="13">
    <source>
        <dbReference type="ARBA" id="ARBA00022989"/>
    </source>
</evidence>
<dbReference type="SMART" id="SM00220">
    <property type="entry name" value="S_TKc"/>
    <property type="match status" value="1"/>
</dbReference>
<dbReference type="EC" id="2.7.11.1" evidence="3"/>
<comment type="catalytic activity">
    <reaction evidence="16">
        <text>L-threonyl-[protein] + ATP = O-phospho-L-threonyl-[protein] + ADP + H(+)</text>
        <dbReference type="Rhea" id="RHEA:46608"/>
        <dbReference type="Rhea" id="RHEA-COMP:11060"/>
        <dbReference type="Rhea" id="RHEA-COMP:11605"/>
        <dbReference type="ChEBI" id="CHEBI:15378"/>
        <dbReference type="ChEBI" id="CHEBI:30013"/>
        <dbReference type="ChEBI" id="CHEBI:30616"/>
        <dbReference type="ChEBI" id="CHEBI:61977"/>
        <dbReference type="ChEBI" id="CHEBI:456216"/>
        <dbReference type="EC" id="2.7.11.1"/>
    </reaction>
</comment>
<dbReference type="InterPro" id="IPR008271">
    <property type="entry name" value="Ser/Thr_kinase_AS"/>
</dbReference>
<keyword evidence="9" id="KW-0677">Repeat</keyword>
<evidence type="ECO:0000256" key="4">
    <source>
        <dbReference type="ARBA" id="ARBA00022527"/>
    </source>
</evidence>
<dbReference type="Gene3D" id="3.80.10.10">
    <property type="entry name" value="Ribonuclease Inhibitor"/>
    <property type="match status" value="3"/>
</dbReference>
<evidence type="ECO:0000256" key="16">
    <source>
        <dbReference type="ARBA" id="ARBA00047899"/>
    </source>
</evidence>
<dbReference type="Gene3D" id="1.10.510.10">
    <property type="entry name" value="Transferase(Phosphotransferase) domain 1"/>
    <property type="match status" value="1"/>
</dbReference>
<dbReference type="FunFam" id="1.10.510.10:FF:000453">
    <property type="entry name" value="LRR receptor-like serine/threonine-protein kinase HSL2"/>
    <property type="match status" value="1"/>
</dbReference>
<evidence type="ECO:0000256" key="3">
    <source>
        <dbReference type="ARBA" id="ARBA00012513"/>
    </source>
</evidence>
<dbReference type="OrthoDB" id="2015206at2759"/>
<protein>
    <recommendedName>
        <fullName evidence="3">non-specific serine/threonine protein kinase</fullName>
        <ecNumber evidence="3">2.7.11.1</ecNumber>
    </recommendedName>
</protein>